<name>M1NZC2_DESSD</name>
<organism evidence="1 2">
    <name type="scientific">Desulfocapsa sulfexigens (strain DSM 10523 / SB164P1)</name>
    <dbReference type="NCBI Taxonomy" id="1167006"/>
    <lineage>
        <taxon>Bacteria</taxon>
        <taxon>Pseudomonadati</taxon>
        <taxon>Thermodesulfobacteriota</taxon>
        <taxon>Desulfobulbia</taxon>
        <taxon>Desulfobulbales</taxon>
        <taxon>Desulfocapsaceae</taxon>
        <taxon>Desulfocapsa</taxon>
    </lineage>
</organism>
<dbReference type="AlphaFoldDB" id="M1NZC2"/>
<dbReference type="KEGG" id="dsf:UWK_00004"/>
<sequence length="617" mass="69942">MNIRYTLAATTLCCTLLSSGCAYDKKRIVSPGNTATSTPGIETTEDIGTKSVSQPLPVGMNDDFQFQKDGRPQGVTGLAEEMSGLPEMQYVKDRIFEYGRKLDRWKELDDQAIVLDLDEEASEEMVRCFRDLQKVLNGYNHIHDSLLRPNVMSSESAITSAEVMALEQRDIAFLESSCGRLLKSGDDRGEGWEQRGEQADLPQIETLIERYAGTEEFEEVIQVWQQIPSHQLDRVHLNTRISYGNALMSLHQEKKAATVYQEIIDLMSSSNDQRTDILSLRKILADLYTAGGDYDKAEQQYLEISKDYSSLAKIEDWATLQLSILERSEAGSPELMEYSSLLRNFLGYSPQRDGYKLVWQSDKFLTEYPYSPVSSNVDIIKSSTLNRADTWFGLFIAEVDMMAAEEKFQDALLKLETLPEDILSGEKLIEIRKKSDDLTLAEAVSREKKKIEKMQVQQRQWNEALLFVDKGEYDQAIEILTTMLDTEYAAKADAKIAEISLLAARAERRKAADLFIRFTKTSDIESRKKLLVESRRRLVDILIKYPDVGITEKVMGNIKRVEKEMNAIDPMLISQSELVGAEGNIPVERDAFTLEDEMVPAPVDGAVQQKDLNNEQF</sequence>
<dbReference type="RefSeq" id="WP_015402292.1">
    <property type="nucleotide sequence ID" value="NC_020304.1"/>
</dbReference>
<accession>M1NZC2</accession>
<dbReference type="eggNOG" id="COG0457">
    <property type="taxonomic scope" value="Bacteria"/>
</dbReference>
<evidence type="ECO:0008006" key="3">
    <source>
        <dbReference type="Google" id="ProtNLM"/>
    </source>
</evidence>
<evidence type="ECO:0000313" key="2">
    <source>
        <dbReference type="Proteomes" id="UP000011721"/>
    </source>
</evidence>
<dbReference type="STRING" id="1167006.UWK_00004"/>
<gene>
    <name evidence="1" type="ordered locus">UWK_00004</name>
</gene>
<dbReference type="Proteomes" id="UP000011721">
    <property type="component" value="Chromosome"/>
</dbReference>
<dbReference type="HOGENOM" id="CLU_442631_0_0_7"/>
<dbReference type="InterPro" id="IPR011990">
    <property type="entry name" value="TPR-like_helical_dom_sf"/>
</dbReference>
<dbReference type="EMBL" id="CP003985">
    <property type="protein sequence ID" value="AGF76593.1"/>
    <property type="molecule type" value="Genomic_DNA"/>
</dbReference>
<dbReference type="PROSITE" id="PS51257">
    <property type="entry name" value="PROKAR_LIPOPROTEIN"/>
    <property type="match status" value="1"/>
</dbReference>
<reference evidence="2" key="1">
    <citation type="journal article" date="2013" name="Stand. Genomic Sci.">
        <title>Complete genome sequence of Desulfocapsa sulfexigens, a marine deltaproteobacterium specialized in disproportionating inorganic sulfur compounds.</title>
        <authorList>
            <person name="Finster K.W."/>
            <person name="Kjeldsen K.U."/>
            <person name="Kube M."/>
            <person name="Reinhardt R."/>
            <person name="Mussmann M."/>
            <person name="Amann R."/>
            <person name="Schreiber L."/>
        </authorList>
    </citation>
    <scope>NUCLEOTIDE SEQUENCE [LARGE SCALE GENOMIC DNA]</scope>
    <source>
        <strain evidence="2">DSM 10523 / SB164P1</strain>
    </source>
</reference>
<keyword evidence="2" id="KW-1185">Reference proteome</keyword>
<dbReference type="Gene3D" id="1.25.40.10">
    <property type="entry name" value="Tetratricopeptide repeat domain"/>
    <property type="match status" value="1"/>
</dbReference>
<proteinExistence type="predicted"/>
<dbReference type="OrthoDB" id="5429373at2"/>
<evidence type="ECO:0000313" key="1">
    <source>
        <dbReference type="EMBL" id="AGF76593.1"/>
    </source>
</evidence>
<protein>
    <recommendedName>
        <fullName evidence="3">Tetratricopeptide repeat protein</fullName>
    </recommendedName>
</protein>
<dbReference type="SUPFAM" id="SSF48452">
    <property type="entry name" value="TPR-like"/>
    <property type="match status" value="1"/>
</dbReference>